<name>A0AA88PBR8_9TELE</name>
<keyword evidence="3" id="KW-1185">Reference proteome</keyword>
<feature type="region of interest" description="Disordered" evidence="1">
    <location>
        <begin position="45"/>
        <end position="97"/>
    </location>
</feature>
<accession>A0AA88PBR8</accession>
<evidence type="ECO:0000313" key="3">
    <source>
        <dbReference type="Proteomes" id="UP001187343"/>
    </source>
</evidence>
<evidence type="ECO:0000313" key="2">
    <source>
        <dbReference type="EMBL" id="KAK2879233.1"/>
    </source>
</evidence>
<dbReference type="Proteomes" id="UP001187343">
    <property type="component" value="Unassembled WGS sequence"/>
</dbReference>
<evidence type="ECO:0000256" key="1">
    <source>
        <dbReference type="SAM" id="MobiDB-lite"/>
    </source>
</evidence>
<gene>
    <name evidence="2" type="ORF">Q8A67_020024</name>
</gene>
<protein>
    <submittedName>
        <fullName evidence="2">Uncharacterized protein</fullName>
    </submittedName>
</protein>
<dbReference type="EMBL" id="JAUYZG010000019">
    <property type="protein sequence ID" value="KAK2879233.1"/>
    <property type="molecule type" value="Genomic_DNA"/>
</dbReference>
<proteinExistence type="predicted"/>
<reference evidence="2" key="1">
    <citation type="submission" date="2023-08" db="EMBL/GenBank/DDBJ databases">
        <title>Chromosome-level Genome Assembly of mud carp (Cirrhinus molitorella).</title>
        <authorList>
            <person name="Liu H."/>
        </authorList>
    </citation>
    <scope>NUCLEOTIDE SEQUENCE</scope>
    <source>
        <strain evidence="2">Prfri</strain>
        <tissue evidence="2">Muscle</tissue>
    </source>
</reference>
<dbReference type="AlphaFoldDB" id="A0AA88PBR8"/>
<comment type="caution">
    <text evidence="2">The sequence shown here is derived from an EMBL/GenBank/DDBJ whole genome shotgun (WGS) entry which is preliminary data.</text>
</comment>
<sequence length="97" mass="11012">MRAQRQFLFFFEKLPANRSRGHKRCALLVVCAPVNHKVRALSSRTHFERERDAADPSCTSDGPLIAPMMNARRVSPPRAVPDSRRDPRDNCQLNLGV</sequence>
<organism evidence="2 3">
    <name type="scientific">Cirrhinus molitorella</name>
    <name type="common">mud carp</name>
    <dbReference type="NCBI Taxonomy" id="172907"/>
    <lineage>
        <taxon>Eukaryota</taxon>
        <taxon>Metazoa</taxon>
        <taxon>Chordata</taxon>
        <taxon>Craniata</taxon>
        <taxon>Vertebrata</taxon>
        <taxon>Euteleostomi</taxon>
        <taxon>Actinopterygii</taxon>
        <taxon>Neopterygii</taxon>
        <taxon>Teleostei</taxon>
        <taxon>Ostariophysi</taxon>
        <taxon>Cypriniformes</taxon>
        <taxon>Cyprinidae</taxon>
        <taxon>Labeoninae</taxon>
        <taxon>Labeonini</taxon>
        <taxon>Cirrhinus</taxon>
    </lineage>
</organism>
<feature type="compositionally biased region" description="Basic and acidic residues" evidence="1">
    <location>
        <begin position="45"/>
        <end position="54"/>
    </location>
</feature>